<evidence type="ECO:0000256" key="1">
    <source>
        <dbReference type="SAM" id="MobiDB-lite"/>
    </source>
</evidence>
<accession>A0A1X0NM69</accession>
<feature type="region of interest" description="Disordered" evidence="1">
    <location>
        <begin position="74"/>
        <end position="97"/>
    </location>
</feature>
<dbReference type="EMBL" id="NBCO01000032">
    <property type="protein sequence ID" value="ORC85832.1"/>
    <property type="molecule type" value="Genomic_DNA"/>
</dbReference>
<comment type="caution">
    <text evidence="2">The sequence shown here is derived from an EMBL/GenBank/DDBJ whole genome shotgun (WGS) entry which is preliminary data.</text>
</comment>
<keyword evidence="3" id="KW-1185">Reference proteome</keyword>
<dbReference type="RefSeq" id="XP_028879898.1">
    <property type="nucleotide sequence ID" value="XM_029028774.1"/>
</dbReference>
<gene>
    <name evidence="2" type="ORF">TM35_000321470</name>
</gene>
<sequence length="124" mass="13791">MGAPSSPFSGTAPAAPVFPKEWGPLEAILFFCWLAGRAVQPRRLFCGPAPSWGFCIWENGFFFPFLEFWRPAVSEKDPPDPTLSAPERETGQKGLLGAPIPSVPRAFRVAWLPGKSWFFFFLLS</sequence>
<organism evidence="2 3">
    <name type="scientific">Trypanosoma theileri</name>
    <dbReference type="NCBI Taxonomy" id="67003"/>
    <lineage>
        <taxon>Eukaryota</taxon>
        <taxon>Discoba</taxon>
        <taxon>Euglenozoa</taxon>
        <taxon>Kinetoplastea</taxon>
        <taxon>Metakinetoplastina</taxon>
        <taxon>Trypanosomatida</taxon>
        <taxon>Trypanosomatidae</taxon>
        <taxon>Trypanosoma</taxon>
    </lineage>
</organism>
<protein>
    <submittedName>
        <fullName evidence="2">Uncharacterized protein</fullName>
    </submittedName>
</protein>
<dbReference type="GeneID" id="39988554"/>
<evidence type="ECO:0000313" key="2">
    <source>
        <dbReference type="EMBL" id="ORC85832.1"/>
    </source>
</evidence>
<dbReference type="VEuPathDB" id="TriTrypDB:TM35_000321470"/>
<reference evidence="2 3" key="1">
    <citation type="submission" date="2017-03" db="EMBL/GenBank/DDBJ databases">
        <title>An alternative strategy for trypanosome survival in the mammalian bloodstream revealed through genome and transcriptome analysis of the ubiquitous bovine parasite Trypanosoma (Megatrypanum) theileri.</title>
        <authorList>
            <person name="Kelly S."/>
            <person name="Ivens A."/>
            <person name="Mott A."/>
            <person name="O'Neill E."/>
            <person name="Emms D."/>
            <person name="Macleod O."/>
            <person name="Voorheis P."/>
            <person name="Matthews J."/>
            <person name="Matthews K."/>
            <person name="Carrington M."/>
        </authorList>
    </citation>
    <scope>NUCLEOTIDE SEQUENCE [LARGE SCALE GENOMIC DNA]</scope>
    <source>
        <strain evidence="2">Edinburgh</strain>
    </source>
</reference>
<dbReference type="AlphaFoldDB" id="A0A1X0NM69"/>
<dbReference type="Proteomes" id="UP000192257">
    <property type="component" value="Unassembled WGS sequence"/>
</dbReference>
<name>A0A1X0NM69_9TRYP</name>
<evidence type="ECO:0000313" key="3">
    <source>
        <dbReference type="Proteomes" id="UP000192257"/>
    </source>
</evidence>
<proteinExistence type="predicted"/>